<keyword evidence="2" id="KW-1185">Reference proteome</keyword>
<sequence>MRVSLAGSCVITSRAGHLELMRDEDERLSSRIRLSPGSEPTALARALSLKDVWRAGDPSAGYALEFEDESMALSSAPISSSSAGFELFDVNCDSSKARDPPKDRRGGAARHLLSALPGSRALHRGPMLLSCPLALLLVMGCVQSLKCKPRSVREGVAVLELRASIDPEPTSIDESSRVVLRYRTPHFRASARVLLPPLRSPESWTVGWIQACERMRFHNQYGDQGV</sequence>
<proteinExistence type="predicted"/>
<reference evidence="1 2" key="1">
    <citation type="journal article" date="2019" name="Sci. Data">
        <title>Hybrid genome assembly and annotation of Danionella translucida.</title>
        <authorList>
            <person name="Kadobianskyi M."/>
            <person name="Schulze L."/>
            <person name="Schuelke M."/>
            <person name="Judkewitz B."/>
        </authorList>
    </citation>
    <scope>NUCLEOTIDE SEQUENCE [LARGE SCALE GENOMIC DNA]</scope>
    <source>
        <strain evidence="1 2">Bolton</strain>
    </source>
</reference>
<dbReference type="EMBL" id="SRMA01001908">
    <property type="protein sequence ID" value="TRZ03999.1"/>
    <property type="molecule type" value="Genomic_DNA"/>
</dbReference>
<dbReference type="PANTHER" id="PTHR31655">
    <property type="entry name" value="PROTEIN FAM78A"/>
    <property type="match status" value="1"/>
</dbReference>
<evidence type="ECO:0000313" key="1">
    <source>
        <dbReference type="EMBL" id="TRZ03999.1"/>
    </source>
</evidence>
<dbReference type="OrthoDB" id="9971204at2759"/>
<dbReference type="Proteomes" id="UP000316079">
    <property type="component" value="Unassembled WGS sequence"/>
</dbReference>
<name>A0A553RP90_9TELE</name>
<evidence type="ECO:0000313" key="2">
    <source>
        <dbReference type="Proteomes" id="UP000316079"/>
    </source>
</evidence>
<gene>
    <name evidence="1" type="ORF">DNTS_001736</name>
</gene>
<comment type="caution">
    <text evidence="1">The sequence shown here is derived from an EMBL/GenBank/DDBJ whole genome shotgun (WGS) entry which is preliminary data.</text>
</comment>
<dbReference type="PANTHER" id="PTHR31655:SF3">
    <property type="entry name" value="PROTEIN FAM78A"/>
    <property type="match status" value="1"/>
</dbReference>
<organism evidence="1 2">
    <name type="scientific">Danionella cerebrum</name>
    <dbReference type="NCBI Taxonomy" id="2873325"/>
    <lineage>
        <taxon>Eukaryota</taxon>
        <taxon>Metazoa</taxon>
        <taxon>Chordata</taxon>
        <taxon>Craniata</taxon>
        <taxon>Vertebrata</taxon>
        <taxon>Euteleostomi</taxon>
        <taxon>Actinopterygii</taxon>
        <taxon>Neopterygii</taxon>
        <taxon>Teleostei</taxon>
        <taxon>Ostariophysi</taxon>
        <taxon>Cypriniformes</taxon>
        <taxon>Danionidae</taxon>
        <taxon>Danioninae</taxon>
        <taxon>Danionella</taxon>
    </lineage>
</organism>
<dbReference type="InterPro" id="IPR029638">
    <property type="entry name" value="FAM78"/>
</dbReference>
<protein>
    <submittedName>
        <fullName evidence="1">Uncharacterized protein</fullName>
    </submittedName>
</protein>
<dbReference type="AlphaFoldDB" id="A0A553RP90"/>
<dbReference type="STRING" id="623744.A0A553RP90"/>
<accession>A0A553RP90</accession>